<dbReference type="PROSITE" id="PS00893">
    <property type="entry name" value="NUDIX_BOX"/>
    <property type="match status" value="1"/>
</dbReference>
<dbReference type="InterPro" id="IPR014078">
    <property type="entry name" value="Nudix_YtkD"/>
</dbReference>
<comment type="caution">
    <text evidence="3">The sequence shown here is derived from an EMBL/GenBank/DDBJ whole genome shotgun (WGS) entry which is preliminary data.</text>
</comment>
<dbReference type="PROSITE" id="PS51462">
    <property type="entry name" value="NUDIX"/>
    <property type="match status" value="1"/>
</dbReference>
<accession>A0AB34AIH3</accession>
<dbReference type="Gene3D" id="3.90.79.10">
    <property type="entry name" value="Nucleoside Triphosphate Pyrophosphohydrolase"/>
    <property type="match status" value="1"/>
</dbReference>
<dbReference type="Proteomes" id="UP000321839">
    <property type="component" value="Unassembled WGS sequence"/>
</dbReference>
<evidence type="ECO:0000256" key="1">
    <source>
        <dbReference type="ARBA" id="ARBA00022801"/>
    </source>
</evidence>
<proteinExistence type="predicted"/>
<name>A0AB34AIH3_STAUR</name>
<feature type="domain" description="Nudix hydrolase" evidence="2">
    <location>
        <begin position="22"/>
        <end position="147"/>
    </location>
</feature>
<evidence type="ECO:0000313" key="4">
    <source>
        <dbReference type="Proteomes" id="UP000321839"/>
    </source>
</evidence>
<dbReference type="InterPro" id="IPR000086">
    <property type="entry name" value="NUDIX_hydrolase_dom"/>
</dbReference>
<dbReference type="EMBL" id="BKAW01000005">
    <property type="protein sequence ID" value="GEQ02829.1"/>
    <property type="molecule type" value="Genomic_DNA"/>
</dbReference>
<dbReference type="AlphaFoldDB" id="A0AB34AIH3"/>
<evidence type="ECO:0000313" key="3">
    <source>
        <dbReference type="EMBL" id="GEQ02829.1"/>
    </source>
</evidence>
<organism evidence="3 4">
    <name type="scientific">Staphylococcus ureilyticus</name>
    <name type="common">Staphylococcus cohnii subsp. urealyticus</name>
    <dbReference type="NCBI Taxonomy" id="94138"/>
    <lineage>
        <taxon>Bacteria</taxon>
        <taxon>Bacillati</taxon>
        <taxon>Bacillota</taxon>
        <taxon>Bacilli</taxon>
        <taxon>Bacillales</taxon>
        <taxon>Staphylococcaceae</taxon>
        <taxon>Staphylococcus</taxon>
        <taxon>Staphylococcus cohnii species complex</taxon>
    </lineage>
</organism>
<dbReference type="GO" id="GO:0016787">
    <property type="term" value="F:hydrolase activity"/>
    <property type="evidence" value="ECO:0007669"/>
    <property type="project" value="UniProtKB-KW"/>
</dbReference>
<dbReference type="SUPFAM" id="SSF55811">
    <property type="entry name" value="Nudix"/>
    <property type="match status" value="1"/>
</dbReference>
<dbReference type="CDD" id="cd04665">
    <property type="entry name" value="NUDIX_RppH"/>
    <property type="match status" value="1"/>
</dbReference>
<sequence length="167" mass="19228">MKFKDKENDDVFLSFKDENDIPDADHVLVIPIYQGQLLFTKHKIRGIEFPGGKREAGESSVQACDRELFEETGALINFKDRHYIAQYCVNRQNGTPFTKDVFMVKVDRLQTKNDYLETDGPLIFNSISDISEAYKSYLLKDAAILKCLERVIELGFYSQKKNADRST</sequence>
<evidence type="ECO:0000259" key="2">
    <source>
        <dbReference type="PROSITE" id="PS51462"/>
    </source>
</evidence>
<dbReference type="InterPro" id="IPR015797">
    <property type="entry name" value="NUDIX_hydrolase-like_dom_sf"/>
</dbReference>
<gene>
    <name evidence="3" type="ORF">SCO02_12700</name>
</gene>
<keyword evidence="4" id="KW-1185">Reference proteome</keyword>
<dbReference type="InterPro" id="IPR020084">
    <property type="entry name" value="NUDIX_hydrolase_CS"/>
</dbReference>
<reference evidence="3 4" key="1">
    <citation type="submission" date="2019-07" db="EMBL/GenBank/DDBJ databases">
        <title>Whole genome shotgun sequence of Staphylococcus cohnii subsp. urealyticus NBRC 109766.</title>
        <authorList>
            <person name="Hosoyama A."/>
            <person name="Uohara A."/>
            <person name="Ohji S."/>
            <person name="Ichikawa N."/>
        </authorList>
    </citation>
    <scope>NUCLEOTIDE SEQUENCE [LARGE SCALE GENOMIC DNA]</scope>
    <source>
        <strain evidence="3 4">NBRC 109766</strain>
    </source>
</reference>
<dbReference type="Pfam" id="PF00293">
    <property type="entry name" value="NUDIX"/>
    <property type="match status" value="1"/>
</dbReference>
<keyword evidence="1" id="KW-0378">Hydrolase</keyword>
<dbReference type="NCBIfam" id="TIGR02705">
    <property type="entry name" value="nudix_YtkD"/>
    <property type="match status" value="1"/>
</dbReference>
<protein>
    <submittedName>
        <fullName evidence="3">Nucleoside triphosphatase YtkD</fullName>
    </submittedName>
</protein>